<organism evidence="3 4">
    <name type="scientific">Sedimentibacter acidaminivorans</name>
    <dbReference type="NCBI Taxonomy" id="913099"/>
    <lineage>
        <taxon>Bacteria</taxon>
        <taxon>Bacillati</taxon>
        <taxon>Bacillota</taxon>
        <taxon>Tissierellia</taxon>
        <taxon>Sedimentibacter</taxon>
    </lineage>
</organism>
<evidence type="ECO:0000313" key="3">
    <source>
        <dbReference type="EMBL" id="MBP1924787.1"/>
    </source>
</evidence>
<reference evidence="3 4" key="1">
    <citation type="submission" date="2021-03" db="EMBL/GenBank/DDBJ databases">
        <title>Genomic Encyclopedia of Type Strains, Phase IV (KMG-IV): sequencing the most valuable type-strain genomes for metagenomic binning, comparative biology and taxonomic classification.</title>
        <authorList>
            <person name="Goeker M."/>
        </authorList>
    </citation>
    <scope>NUCLEOTIDE SEQUENCE [LARGE SCALE GENOMIC DNA]</scope>
    <source>
        <strain evidence="3 4">DSM 24004</strain>
    </source>
</reference>
<keyword evidence="1" id="KW-1133">Transmembrane helix</keyword>
<protein>
    <recommendedName>
        <fullName evidence="2">Sensor histidine kinase NatK-like C-terminal domain-containing protein</fullName>
    </recommendedName>
</protein>
<feature type="transmembrane region" description="Helical" evidence="1">
    <location>
        <begin position="147"/>
        <end position="167"/>
    </location>
</feature>
<feature type="transmembrane region" description="Helical" evidence="1">
    <location>
        <begin position="179"/>
        <end position="202"/>
    </location>
</feature>
<dbReference type="Proteomes" id="UP001519342">
    <property type="component" value="Unassembled WGS sequence"/>
</dbReference>
<proteinExistence type="predicted"/>
<dbReference type="InterPro" id="IPR032834">
    <property type="entry name" value="NatK-like_C"/>
</dbReference>
<keyword evidence="1" id="KW-0812">Transmembrane</keyword>
<feature type="transmembrane region" description="Helical" evidence="1">
    <location>
        <begin position="59"/>
        <end position="76"/>
    </location>
</feature>
<gene>
    <name evidence="3" type="ORF">J2Z76_000640</name>
</gene>
<dbReference type="Pfam" id="PF14501">
    <property type="entry name" value="HATPase_c_5"/>
    <property type="match status" value="1"/>
</dbReference>
<dbReference type="SUPFAM" id="SSF55874">
    <property type="entry name" value="ATPase domain of HSP90 chaperone/DNA topoisomerase II/histidine kinase"/>
    <property type="match status" value="1"/>
</dbReference>
<feature type="transmembrane region" description="Helical" evidence="1">
    <location>
        <begin position="83"/>
        <end position="101"/>
    </location>
</feature>
<dbReference type="Gene3D" id="3.30.565.10">
    <property type="entry name" value="Histidine kinase-like ATPase, C-terminal domain"/>
    <property type="match status" value="1"/>
</dbReference>
<evidence type="ECO:0000313" key="4">
    <source>
        <dbReference type="Proteomes" id="UP001519342"/>
    </source>
</evidence>
<keyword evidence="1" id="KW-0472">Membrane</keyword>
<dbReference type="PANTHER" id="PTHR40448:SF1">
    <property type="entry name" value="TWO-COMPONENT SENSOR HISTIDINE KINASE"/>
    <property type="match status" value="1"/>
</dbReference>
<accession>A0ABS4GAS8</accession>
<dbReference type="PANTHER" id="PTHR40448">
    <property type="entry name" value="TWO-COMPONENT SENSOR HISTIDINE KINASE"/>
    <property type="match status" value="1"/>
</dbReference>
<name>A0ABS4GAS8_9FIRM</name>
<dbReference type="RefSeq" id="WP_209510518.1">
    <property type="nucleotide sequence ID" value="NZ_JAGGKS010000001.1"/>
</dbReference>
<feature type="transmembrane region" description="Helical" evidence="1">
    <location>
        <begin position="31"/>
        <end position="53"/>
    </location>
</feature>
<feature type="transmembrane region" description="Helical" evidence="1">
    <location>
        <begin position="6"/>
        <end position="24"/>
    </location>
</feature>
<dbReference type="InterPro" id="IPR036890">
    <property type="entry name" value="HATPase_C_sf"/>
</dbReference>
<dbReference type="CDD" id="cd16935">
    <property type="entry name" value="HATPase_AgrC-ComD-like"/>
    <property type="match status" value="1"/>
</dbReference>
<sequence>MLFVLDYFSVLIYGVMIMVFFLDIKLNRKNILILSCYVLFNAFLQFELYHVFGAKFIETSYPLVVHLPLVFFFCYIFKKRLNLVLFVLFTSYILTAPRRWFGEVVALLFNNDPTVLIIAKIIASIILLFVIYQYLCPYVNRILKYSSSRIILLTVVPASSYIITYATTVYTDALYNSNILVVGLFSVGFNFVFYTFIIAYFIEMDKNYASQMEQTILEMQIDTTLIQIEEYKESQKQGAIYRHDLRHHLQYISTCISESHTDEALAYITKINRDVTDILVKQYCENTSINLVLSAYATKAKNKNIDIEIDAVVPMKISMHFTDICVILSNGIENAIHACNKIENESNRKIRVSCKYQNNKLKIEICNNFDGKIRFEGDIPISTEQNHGLGVKSIVASVKKYQGLCSFTEENGIFTMRGIL</sequence>
<feature type="transmembrane region" description="Helical" evidence="1">
    <location>
        <begin position="113"/>
        <end position="135"/>
    </location>
</feature>
<evidence type="ECO:0000259" key="2">
    <source>
        <dbReference type="Pfam" id="PF14501"/>
    </source>
</evidence>
<dbReference type="EMBL" id="JAGGKS010000001">
    <property type="protein sequence ID" value="MBP1924787.1"/>
    <property type="molecule type" value="Genomic_DNA"/>
</dbReference>
<feature type="domain" description="Sensor histidine kinase NatK-like C-terminal" evidence="2">
    <location>
        <begin position="319"/>
        <end position="416"/>
    </location>
</feature>
<comment type="caution">
    <text evidence="3">The sequence shown here is derived from an EMBL/GenBank/DDBJ whole genome shotgun (WGS) entry which is preliminary data.</text>
</comment>
<evidence type="ECO:0000256" key="1">
    <source>
        <dbReference type="SAM" id="Phobius"/>
    </source>
</evidence>
<keyword evidence="4" id="KW-1185">Reference proteome</keyword>